<feature type="region of interest" description="Disordered" evidence="1">
    <location>
        <begin position="1"/>
        <end position="21"/>
    </location>
</feature>
<accession>A0ABS2DU61</accession>
<keyword evidence="4" id="KW-1185">Reference proteome</keyword>
<protein>
    <submittedName>
        <fullName evidence="3">Pyridoxamine 5'-phosphate oxidase family protein</fullName>
    </submittedName>
</protein>
<evidence type="ECO:0000313" key="4">
    <source>
        <dbReference type="Proteomes" id="UP000715095"/>
    </source>
</evidence>
<organism evidence="3 4">
    <name type="scientific">Sutterella massiliensis</name>
    <dbReference type="NCBI Taxonomy" id="1816689"/>
    <lineage>
        <taxon>Bacteria</taxon>
        <taxon>Pseudomonadati</taxon>
        <taxon>Pseudomonadota</taxon>
        <taxon>Betaproteobacteria</taxon>
        <taxon>Burkholderiales</taxon>
        <taxon>Sutterellaceae</taxon>
        <taxon>Sutterella</taxon>
    </lineage>
</organism>
<feature type="domain" description="Pyridoxamine 5'-phosphate oxidase N-terminal" evidence="2">
    <location>
        <begin position="27"/>
        <end position="150"/>
    </location>
</feature>
<gene>
    <name evidence="3" type="ORF">H6A60_10450</name>
</gene>
<dbReference type="InterPro" id="IPR011576">
    <property type="entry name" value="Pyridox_Oxase_N"/>
</dbReference>
<dbReference type="RefSeq" id="WP_205104353.1">
    <property type="nucleotide sequence ID" value="NZ_JACJJC010000025.1"/>
</dbReference>
<dbReference type="EMBL" id="JACJJC010000025">
    <property type="protein sequence ID" value="MBM6704895.1"/>
    <property type="molecule type" value="Genomic_DNA"/>
</dbReference>
<dbReference type="SUPFAM" id="SSF50475">
    <property type="entry name" value="FMN-binding split barrel"/>
    <property type="match status" value="1"/>
</dbReference>
<sequence length="176" mass="19277">MTERNESKTPLDTSSVPQRRAPMPNEDALALIDAANYAVLSTVDEAGNPYGVPVSAARDKAAEKPVLYFHSTAFEGSRKALNMSAVDRVSLCFVGRAVTVGERYTVDYESVVAAGRVERVTAKDELAHGFDVLLKRFSSMCGEEANRRYLEAHASYMPALWRVAVDRLTGKRHPAA</sequence>
<proteinExistence type="predicted"/>
<evidence type="ECO:0000256" key="1">
    <source>
        <dbReference type="SAM" id="MobiDB-lite"/>
    </source>
</evidence>
<evidence type="ECO:0000259" key="2">
    <source>
        <dbReference type="Pfam" id="PF01243"/>
    </source>
</evidence>
<dbReference type="InterPro" id="IPR012349">
    <property type="entry name" value="Split_barrel_FMN-bd"/>
</dbReference>
<dbReference type="PANTHER" id="PTHR34071">
    <property type="entry name" value="5-NITROIMIDAZOLE ANTIBIOTICS RESISTANCE PROTEIN, NIMA-FAMILY-RELATED PROTEIN-RELATED"/>
    <property type="match status" value="1"/>
</dbReference>
<comment type="caution">
    <text evidence="3">The sequence shown here is derived from an EMBL/GenBank/DDBJ whole genome shotgun (WGS) entry which is preliminary data.</text>
</comment>
<dbReference type="Pfam" id="PF01243">
    <property type="entry name" value="PNPOx_N"/>
    <property type="match status" value="1"/>
</dbReference>
<name>A0ABS2DU61_9BURK</name>
<dbReference type="Proteomes" id="UP000715095">
    <property type="component" value="Unassembled WGS sequence"/>
</dbReference>
<dbReference type="Gene3D" id="2.30.110.10">
    <property type="entry name" value="Electron Transport, Fmn-binding Protein, Chain A"/>
    <property type="match status" value="1"/>
</dbReference>
<reference evidence="3 4" key="1">
    <citation type="journal article" date="2021" name="Sci. Rep.">
        <title>The distribution of antibiotic resistance genes in chicken gut microbiota commensals.</title>
        <authorList>
            <person name="Juricova H."/>
            <person name="Matiasovicova J."/>
            <person name="Kubasova T."/>
            <person name="Cejkova D."/>
            <person name="Rychlik I."/>
        </authorList>
    </citation>
    <scope>NUCLEOTIDE SEQUENCE [LARGE SCALE GENOMIC DNA]</scope>
    <source>
        <strain evidence="3 4">An829</strain>
    </source>
</reference>
<dbReference type="PANTHER" id="PTHR34071:SF2">
    <property type="entry name" value="FLAVIN-NUCLEOTIDE-BINDING PROTEIN"/>
    <property type="match status" value="1"/>
</dbReference>
<evidence type="ECO:0000313" key="3">
    <source>
        <dbReference type="EMBL" id="MBM6704895.1"/>
    </source>
</evidence>